<dbReference type="AlphaFoldDB" id="A0A6S7GIS9"/>
<evidence type="ECO:0000256" key="6">
    <source>
        <dbReference type="ARBA" id="ARBA00023136"/>
    </source>
</evidence>
<keyword evidence="4" id="KW-0732">Signal</keyword>
<evidence type="ECO:0000313" key="8">
    <source>
        <dbReference type="EMBL" id="CAB3989472.1"/>
    </source>
</evidence>
<reference evidence="8" key="1">
    <citation type="submission" date="2020-04" db="EMBL/GenBank/DDBJ databases">
        <authorList>
            <person name="Alioto T."/>
            <person name="Alioto T."/>
            <person name="Gomez Garrido J."/>
        </authorList>
    </citation>
    <scope>NUCLEOTIDE SEQUENCE</scope>
    <source>
        <strain evidence="8">A484AB</strain>
    </source>
</reference>
<evidence type="ECO:0000256" key="5">
    <source>
        <dbReference type="ARBA" id="ARBA00022989"/>
    </source>
</evidence>
<evidence type="ECO:0000256" key="4">
    <source>
        <dbReference type="ARBA" id="ARBA00022729"/>
    </source>
</evidence>
<name>A0A6S7GIS9_PARCT</name>
<evidence type="ECO:0000259" key="7">
    <source>
        <dbReference type="Pfam" id="PF25987"/>
    </source>
</evidence>
<evidence type="ECO:0000313" key="9">
    <source>
        <dbReference type="Proteomes" id="UP001152795"/>
    </source>
</evidence>
<protein>
    <recommendedName>
        <fullName evidence="7">Proline-rich transmembrane protein 3/4 domain-containing protein</fullName>
    </recommendedName>
</protein>
<gene>
    <name evidence="8" type="ORF">PACLA_8A006272</name>
</gene>
<dbReference type="PROSITE" id="PS51257">
    <property type="entry name" value="PROKAR_LIPOPROTEIN"/>
    <property type="match status" value="1"/>
</dbReference>
<evidence type="ECO:0000256" key="2">
    <source>
        <dbReference type="ARBA" id="ARBA00022553"/>
    </source>
</evidence>
<feature type="domain" description="Proline-rich transmembrane protein 3/4" evidence="7">
    <location>
        <begin position="2"/>
        <end position="278"/>
    </location>
</feature>
<sequence>MAWRAHWIMFSSLFFITGCFSSVLLLKAIQRSPELTRSYRLSVFAMVIILCVSRTVYLLLNPYEVGKALLNDTPVIILRLLYALGQPSLTAGFGLIHASFLKVAKARNYEHEPLLKTRTILIIVGLYFTFGVISEVITLVLRSMRTMLAVSASVAVVGCVIVTVTVAYSGLRILRKATENKRVLSLSGNSLSASREQLQKAKSIAKVARVTLAASTFCIGLTIANSIAFVKMFNSMSSVTHWNNDWQFISFVTCVRLLEIAMAVTLIYALSHTNMKLRRVLGLYRFTRKLQMADPRPMKSVDTGYADTWKSTSSYASTGSTRQFIE</sequence>
<keyword evidence="5" id="KW-1133">Transmembrane helix</keyword>
<keyword evidence="6" id="KW-0472">Membrane</keyword>
<comment type="subcellular location">
    <subcellularLocation>
        <location evidence="1">Membrane</location>
        <topology evidence="1">Multi-pass membrane protein</topology>
    </subcellularLocation>
</comment>
<evidence type="ECO:0000256" key="3">
    <source>
        <dbReference type="ARBA" id="ARBA00022692"/>
    </source>
</evidence>
<proteinExistence type="predicted"/>
<dbReference type="InterPro" id="IPR059081">
    <property type="entry name" value="PRRT3-4"/>
</dbReference>
<dbReference type="EMBL" id="CACRXK020001495">
    <property type="protein sequence ID" value="CAB3989472.1"/>
    <property type="molecule type" value="Genomic_DNA"/>
</dbReference>
<comment type="caution">
    <text evidence="8">The sequence shown here is derived from an EMBL/GenBank/DDBJ whole genome shotgun (WGS) entry which is preliminary data.</text>
</comment>
<evidence type="ECO:0000256" key="1">
    <source>
        <dbReference type="ARBA" id="ARBA00004141"/>
    </source>
</evidence>
<keyword evidence="9" id="KW-1185">Reference proteome</keyword>
<dbReference type="InterPro" id="IPR052836">
    <property type="entry name" value="PRRT_domain-containing"/>
</dbReference>
<dbReference type="PANTHER" id="PTHR35578:SF6">
    <property type="entry name" value="PROLINE-RICH TRANSMEMBRANE PROTEIN 4"/>
    <property type="match status" value="1"/>
</dbReference>
<dbReference type="Proteomes" id="UP001152795">
    <property type="component" value="Unassembled WGS sequence"/>
</dbReference>
<dbReference type="Pfam" id="PF25987">
    <property type="entry name" value="PRRT3"/>
    <property type="match status" value="1"/>
</dbReference>
<dbReference type="OrthoDB" id="10066605at2759"/>
<keyword evidence="3" id="KW-0812">Transmembrane</keyword>
<accession>A0A6S7GIS9</accession>
<organism evidence="8 9">
    <name type="scientific">Paramuricea clavata</name>
    <name type="common">Red gorgonian</name>
    <name type="synonym">Violescent sea-whip</name>
    <dbReference type="NCBI Taxonomy" id="317549"/>
    <lineage>
        <taxon>Eukaryota</taxon>
        <taxon>Metazoa</taxon>
        <taxon>Cnidaria</taxon>
        <taxon>Anthozoa</taxon>
        <taxon>Octocorallia</taxon>
        <taxon>Malacalcyonacea</taxon>
        <taxon>Plexauridae</taxon>
        <taxon>Paramuricea</taxon>
    </lineage>
</organism>
<dbReference type="PANTHER" id="PTHR35578">
    <property type="entry name" value="PROLINE-RICH TRANSMEMBRANE PROTEIN 4-RELATED"/>
    <property type="match status" value="1"/>
</dbReference>
<keyword evidence="2" id="KW-0597">Phosphoprotein</keyword>